<organism evidence="1 2">
    <name type="scientific">Acidiphilium cryptum (strain JF-5)</name>
    <dbReference type="NCBI Taxonomy" id="349163"/>
    <lineage>
        <taxon>Bacteria</taxon>
        <taxon>Pseudomonadati</taxon>
        <taxon>Pseudomonadota</taxon>
        <taxon>Alphaproteobacteria</taxon>
        <taxon>Acetobacterales</taxon>
        <taxon>Acidocellaceae</taxon>
        <taxon>Acidiphilium</taxon>
    </lineage>
</organism>
<protein>
    <recommendedName>
        <fullName evidence="3">DUF29 domain-containing protein</fullName>
    </recommendedName>
</protein>
<gene>
    <name evidence="1" type="ordered locus">Acry_3625</name>
</gene>
<dbReference type="Pfam" id="PF01724">
    <property type="entry name" value="DUF29"/>
    <property type="match status" value="1"/>
</dbReference>
<accession>A5FUD5</accession>
<dbReference type="HOGENOM" id="CLU_116670_0_1_5"/>
<geneLocation type="plasmid" evidence="1 2">
    <name>pACRY06</name>
</geneLocation>
<dbReference type="KEGG" id="acr:Acry_3625"/>
<dbReference type="AlphaFoldDB" id="A5FUD5"/>
<dbReference type="EMBL" id="CP000694">
    <property type="protein sequence ID" value="ABQ29217.1"/>
    <property type="molecule type" value="Genomic_DNA"/>
</dbReference>
<evidence type="ECO:0008006" key="3">
    <source>
        <dbReference type="Google" id="ProtNLM"/>
    </source>
</evidence>
<dbReference type="Gene3D" id="1.20.1220.20">
    <property type="entry name" value="Uncharcterised protein PF01724"/>
    <property type="match status" value="1"/>
</dbReference>
<sequence>MSNATLYDRDFYAWANEQAALLRERRFDAADLANIIEEIETLGRGEMRELVSRIRVLLLQLLKWQYQPNFQGPSWRTSIVIQRHKISEHLTENPSLRSRLVEAISRAYRLARSEAAMETGLADQTFRPVCPWSFEQMMTEDFWPGEES</sequence>
<dbReference type="PANTHER" id="PTHR34235">
    <property type="entry name" value="SLR1203 PROTEIN-RELATED"/>
    <property type="match status" value="1"/>
</dbReference>
<evidence type="ECO:0000313" key="2">
    <source>
        <dbReference type="Proteomes" id="UP000000245"/>
    </source>
</evidence>
<dbReference type="Proteomes" id="UP000000245">
    <property type="component" value="Plasmid pACRY06"/>
</dbReference>
<evidence type="ECO:0000313" key="1">
    <source>
        <dbReference type="EMBL" id="ABQ29217.1"/>
    </source>
</evidence>
<reference evidence="1 2" key="1">
    <citation type="submission" date="2007-05" db="EMBL/GenBank/DDBJ databases">
        <title>Complete sequence of plasmid6 pACRY06 of Acidiphilium cryptum JF-5.</title>
        <authorList>
            <consortium name="US DOE Joint Genome Institute"/>
            <person name="Copeland A."/>
            <person name="Lucas S."/>
            <person name="Lapidus A."/>
            <person name="Barry K."/>
            <person name="Detter J.C."/>
            <person name="Glavina del Rio T."/>
            <person name="Hammon N."/>
            <person name="Israni S."/>
            <person name="Dalin E."/>
            <person name="Tice H."/>
            <person name="Pitluck S."/>
            <person name="Sims D."/>
            <person name="Brettin T."/>
            <person name="Bruce D."/>
            <person name="Han C."/>
            <person name="Schmutz J."/>
            <person name="Larimer F."/>
            <person name="Land M."/>
            <person name="Hauser L."/>
            <person name="Kyrpides N."/>
            <person name="Kim E."/>
            <person name="Magnuson T."/>
            <person name="Richardson P."/>
        </authorList>
    </citation>
    <scope>NUCLEOTIDE SEQUENCE [LARGE SCALE GENOMIC DNA]</scope>
    <source>
        <strain evidence="2">JF-5</strain>
        <plasmid evidence="2">Plasmid pACRY06</plasmid>
    </source>
</reference>
<name>A5FUD5_ACICJ</name>
<keyword evidence="1" id="KW-0614">Plasmid</keyword>
<proteinExistence type="predicted"/>
<keyword evidence="2" id="KW-1185">Reference proteome</keyword>
<dbReference type="InterPro" id="IPR002636">
    <property type="entry name" value="DUF29"/>
</dbReference>
<dbReference type="RefSeq" id="WP_011930879.1">
    <property type="nucleotide sequence ID" value="NC_009472.1"/>
</dbReference>